<dbReference type="RefSeq" id="WP_283831633.1">
    <property type="nucleotide sequence ID" value="NZ_JASJEU010000012.1"/>
</dbReference>
<sequence>MSERERGSEMVQFLVVVPLVLLVLAAALQVGAVMLSIDRLTADVTRACRQLDAAGLSLAADKERFVKDELLGAATQLQPDLLTVRDVRLSFDSDANSSLALAHPGSIEDGLLVIEERTSSGHFSFDVAYELPSLAAIPGMEHRSIARHVECARTEGRVVEVEVSPL</sequence>
<dbReference type="Proteomes" id="UP001232750">
    <property type="component" value="Unassembled WGS sequence"/>
</dbReference>
<proteinExistence type="predicted"/>
<reference evidence="1 2" key="1">
    <citation type="submission" date="2023-05" db="EMBL/GenBank/DDBJ databases">
        <title>Gordonibacter KGMB12511T sp. nov., isolated from faeces of healthy Korean.</title>
        <authorList>
            <person name="Kim H.S."/>
            <person name="Kim J.-S."/>
            <person name="Suh M.K."/>
            <person name="Eom M.K."/>
            <person name="Do H.E."/>
            <person name="Lee J.-S."/>
        </authorList>
    </citation>
    <scope>NUCLEOTIDE SEQUENCE [LARGE SCALE GENOMIC DNA]</scope>
    <source>
        <strain evidence="1 2">KGMB12511</strain>
    </source>
</reference>
<dbReference type="EMBL" id="JASJEU010000012">
    <property type="protein sequence ID" value="MDJ1650279.1"/>
    <property type="molecule type" value="Genomic_DNA"/>
</dbReference>
<gene>
    <name evidence="1" type="ORF">QNJ86_05670</name>
</gene>
<comment type="caution">
    <text evidence="1">The sequence shown here is derived from an EMBL/GenBank/DDBJ whole genome shotgun (WGS) entry which is preliminary data.</text>
</comment>
<keyword evidence="2" id="KW-1185">Reference proteome</keyword>
<organism evidence="1 2">
    <name type="scientific">Gordonibacter faecis</name>
    <dbReference type="NCBI Taxonomy" id="3047475"/>
    <lineage>
        <taxon>Bacteria</taxon>
        <taxon>Bacillati</taxon>
        <taxon>Actinomycetota</taxon>
        <taxon>Coriobacteriia</taxon>
        <taxon>Eggerthellales</taxon>
        <taxon>Eggerthellaceae</taxon>
        <taxon>Gordonibacter</taxon>
    </lineage>
</organism>
<accession>A0ABT7DL74</accession>
<evidence type="ECO:0000313" key="1">
    <source>
        <dbReference type="EMBL" id="MDJ1650279.1"/>
    </source>
</evidence>
<evidence type="ECO:0000313" key="2">
    <source>
        <dbReference type="Proteomes" id="UP001232750"/>
    </source>
</evidence>
<name>A0ABT7DL74_9ACTN</name>
<protein>
    <submittedName>
        <fullName evidence="1">Pilus assembly protein</fullName>
    </submittedName>
</protein>